<dbReference type="PROSITE" id="PS00109">
    <property type="entry name" value="PROTEIN_KINASE_TYR"/>
    <property type="match status" value="1"/>
</dbReference>
<evidence type="ECO:0000256" key="3">
    <source>
        <dbReference type="ARBA" id="ARBA00022777"/>
    </source>
</evidence>
<evidence type="ECO:0000259" key="6">
    <source>
        <dbReference type="PROSITE" id="PS50011"/>
    </source>
</evidence>
<dbReference type="Pfam" id="PF00069">
    <property type="entry name" value="Pkinase"/>
    <property type="match status" value="1"/>
</dbReference>
<feature type="domain" description="PPM-type phosphatase" evidence="7">
    <location>
        <begin position="8"/>
        <end position="239"/>
    </location>
</feature>
<dbReference type="SUPFAM" id="SSF56112">
    <property type="entry name" value="Protein kinase-like (PK-like)"/>
    <property type="match status" value="1"/>
</dbReference>
<evidence type="ECO:0000256" key="4">
    <source>
        <dbReference type="ARBA" id="ARBA00022840"/>
    </source>
</evidence>
<name>A0ABV7HTE0_9GAMM</name>
<keyword evidence="3 8" id="KW-0418">Kinase</keyword>
<dbReference type="PROSITE" id="PS51746">
    <property type="entry name" value="PPM_2"/>
    <property type="match status" value="1"/>
</dbReference>
<keyword evidence="9" id="KW-1185">Reference proteome</keyword>
<dbReference type="InterPro" id="IPR011009">
    <property type="entry name" value="Kinase-like_dom_sf"/>
</dbReference>
<keyword evidence="4" id="KW-0067">ATP-binding</keyword>
<dbReference type="InterPro" id="IPR000719">
    <property type="entry name" value="Prot_kinase_dom"/>
</dbReference>
<dbReference type="PANTHER" id="PTHR43289">
    <property type="entry name" value="MITOGEN-ACTIVATED PROTEIN KINASE KINASE KINASE 20-RELATED"/>
    <property type="match status" value="1"/>
</dbReference>
<dbReference type="SMART" id="SM00332">
    <property type="entry name" value="PP2Cc"/>
    <property type="match status" value="1"/>
</dbReference>
<evidence type="ECO:0000256" key="2">
    <source>
        <dbReference type="ARBA" id="ARBA00022741"/>
    </source>
</evidence>
<dbReference type="CDD" id="cd14014">
    <property type="entry name" value="STKc_PknB_like"/>
    <property type="match status" value="1"/>
</dbReference>
<evidence type="ECO:0000256" key="5">
    <source>
        <dbReference type="SAM" id="Phobius"/>
    </source>
</evidence>
<evidence type="ECO:0000256" key="1">
    <source>
        <dbReference type="ARBA" id="ARBA00022679"/>
    </source>
</evidence>
<dbReference type="PANTHER" id="PTHR43289:SF6">
    <property type="entry name" value="SERINE_THREONINE-PROTEIN KINASE NEKL-3"/>
    <property type="match status" value="1"/>
</dbReference>
<dbReference type="Gene3D" id="3.30.200.20">
    <property type="entry name" value="Phosphorylase Kinase, domain 1"/>
    <property type="match status" value="1"/>
</dbReference>
<dbReference type="InterPro" id="IPR036457">
    <property type="entry name" value="PPM-type-like_dom_sf"/>
</dbReference>
<feature type="transmembrane region" description="Helical" evidence="5">
    <location>
        <begin position="553"/>
        <end position="571"/>
    </location>
</feature>
<dbReference type="CDD" id="cd00143">
    <property type="entry name" value="PP2Cc"/>
    <property type="match status" value="1"/>
</dbReference>
<dbReference type="Gene3D" id="3.60.40.10">
    <property type="entry name" value="PPM-type phosphatase domain"/>
    <property type="match status" value="1"/>
</dbReference>
<dbReference type="Proteomes" id="UP001595548">
    <property type="component" value="Unassembled WGS sequence"/>
</dbReference>
<dbReference type="Pfam" id="PF13672">
    <property type="entry name" value="PP2C_2"/>
    <property type="match status" value="1"/>
</dbReference>
<organism evidence="8 9">
    <name type="scientific">Gilvimarinus japonicus</name>
    <dbReference type="NCBI Taxonomy" id="1796469"/>
    <lineage>
        <taxon>Bacteria</taxon>
        <taxon>Pseudomonadati</taxon>
        <taxon>Pseudomonadota</taxon>
        <taxon>Gammaproteobacteria</taxon>
        <taxon>Cellvibrionales</taxon>
        <taxon>Cellvibrionaceae</taxon>
        <taxon>Gilvimarinus</taxon>
    </lineage>
</organism>
<evidence type="ECO:0000313" key="9">
    <source>
        <dbReference type="Proteomes" id="UP001595548"/>
    </source>
</evidence>
<comment type="caution">
    <text evidence="8">The sequence shown here is derived from an EMBL/GenBank/DDBJ whole genome shotgun (WGS) entry which is preliminary data.</text>
</comment>
<proteinExistence type="predicted"/>
<sequence length="574" mass="64534">MPQTLSVAIGQYSDKGRKELNQDFHAAYVPAEPQLSAKGIVVALADGISSSSVSQVASQMSVKTFLDDYFSTSESWSVKKSGHRVLMATNSWLYSQTRRSQYRYDANKGYVCTFSALIIKSRTAHIFHAGDARIYRLRHNSIEQLTRDHRLQVSSEVSYLSRALGMDSQLELDYASFATEPGDTFLLLTDGAYEFAGDRAIIDSINKHADNLDQAAQAIGELAYANNSDDNITVQILRVDELPNADTEELYQELTQLPFTPPLEPRQHFDGYTIVRQLHASSRSHVYLAVDDDSGANVVIKTPSIDLRDDPAYLERFLMEEWIARRIDSPHVLKAYRATRTRHFVYIVTEYIEGQTLTQWMIDNPEPSLEQVRGIIEQIARGLRALHRLEMLHQDLRPANVMIDSSSTVKLIDFGATHVAGVQEMTSGASHLSILGTAQYTAPEYFLSEPATERSDAFSLAVITYQMLTGQLPYGTAVAKATTRAAQNRLKYQSARDHQPSIPLWVDEALRKALRPYPYRRYDDLSEFLYDLRHPNKALLGTQQPPLLARNPLVFWQSVSAILLVAVIVLASQL</sequence>
<keyword evidence="5" id="KW-0812">Transmembrane</keyword>
<dbReference type="PROSITE" id="PS50011">
    <property type="entry name" value="PROTEIN_KINASE_DOM"/>
    <property type="match status" value="1"/>
</dbReference>
<dbReference type="InterPro" id="IPR001932">
    <property type="entry name" value="PPM-type_phosphatase-like_dom"/>
</dbReference>
<dbReference type="EMBL" id="JBHRTL010000024">
    <property type="protein sequence ID" value="MFC3156046.1"/>
    <property type="molecule type" value="Genomic_DNA"/>
</dbReference>
<dbReference type="InterPro" id="IPR008266">
    <property type="entry name" value="Tyr_kinase_AS"/>
</dbReference>
<dbReference type="SUPFAM" id="SSF81606">
    <property type="entry name" value="PP2C-like"/>
    <property type="match status" value="1"/>
</dbReference>
<accession>A0ABV7HTE0</accession>
<keyword evidence="5" id="KW-0472">Membrane</keyword>
<dbReference type="GO" id="GO:0016301">
    <property type="term" value="F:kinase activity"/>
    <property type="evidence" value="ECO:0007669"/>
    <property type="project" value="UniProtKB-KW"/>
</dbReference>
<gene>
    <name evidence="8" type="ORF">ACFOEB_12625</name>
</gene>
<evidence type="ECO:0000259" key="7">
    <source>
        <dbReference type="PROSITE" id="PS51746"/>
    </source>
</evidence>
<feature type="domain" description="Protein kinase" evidence="6">
    <location>
        <begin position="272"/>
        <end position="537"/>
    </location>
</feature>
<keyword evidence="5" id="KW-1133">Transmembrane helix</keyword>
<protein>
    <submittedName>
        <fullName evidence="8">Protein kinase</fullName>
    </submittedName>
</protein>
<dbReference type="Gene3D" id="1.10.510.10">
    <property type="entry name" value="Transferase(Phosphotransferase) domain 1"/>
    <property type="match status" value="1"/>
</dbReference>
<keyword evidence="2" id="KW-0547">Nucleotide-binding</keyword>
<evidence type="ECO:0000313" key="8">
    <source>
        <dbReference type="EMBL" id="MFC3156046.1"/>
    </source>
</evidence>
<dbReference type="RefSeq" id="WP_382417125.1">
    <property type="nucleotide sequence ID" value="NZ_AP031500.1"/>
</dbReference>
<reference evidence="9" key="1">
    <citation type="journal article" date="2019" name="Int. J. Syst. Evol. Microbiol.">
        <title>The Global Catalogue of Microorganisms (GCM) 10K type strain sequencing project: providing services to taxonomists for standard genome sequencing and annotation.</title>
        <authorList>
            <consortium name="The Broad Institute Genomics Platform"/>
            <consortium name="The Broad Institute Genome Sequencing Center for Infectious Disease"/>
            <person name="Wu L."/>
            <person name="Ma J."/>
        </authorList>
    </citation>
    <scope>NUCLEOTIDE SEQUENCE [LARGE SCALE GENOMIC DNA]</scope>
    <source>
        <strain evidence="9">KCTC 52141</strain>
    </source>
</reference>
<keyword evidence="1" id="KW-0808">Transferase</keyword>
<dbReference type="SMART" id="SM00331">
    <property type="entry name" value="PP2C_SIG"/>
    <property type="match status" value="1"/>
</dbReference>